<accession>A0ABV6MFC4</accession>
<protein>
    <submittedName>
        <fullName evidence="3">SDR family oxidoreductase</fullName>
    </submittedName>
</protein>
<proteinExistence type="inferred from homology"/>
<evidence type="ECO:0000313" key="4">
    <source>
        <dbReference type="Proteomes" id="UP001589867"/>
    </source>
</evidence>
<dbReference type="InterPro" id="IPR036291">
    <property type="entry name" value="NAD(P)-bd_dom_sf"/>
</dbReference>
<keyword evidence="4" id="KW-1185">Reference proteome</keyword>
<dbReference type="PANTHER" id="PTHR24320">
    <property type="entry name" value="RETINOL DEHYDROGENASE"/>
    <property type="match status" value="1"/>
</dbReference>
<name>A0ABV6MFC4_9ACTN</name>
<keyword evidence="2" id="KW-0560">Oxidoreductase</keyword>
<dbReference type="PRINTS" id="PR00081">
    <property type="entry name" value="GDHRDH"/>
</dbReference>
<dbReference type="NCBIfam" id="NF004513">
    <property type="entry name" value="PRK05854.1"/>
    <property type="match status" value="1"/>
</dbReference>
<gene>
    <name evidence="3" type="ORF">ACFFIA_38030</name>
</gene>
<comment type="caution">
    <text evidence="3">The sequence shown here is derived from an EMBL/GenBank/DDBJ whole genome shotgun (WGS) entry which is preliminary data.</text>
</comment>
<sequence>MARTRPDITVPNLSDKLAVVTGASDGVGLGLATRLAAAGAEVVMPVRNRRKGEAAIAKIKQRYPKAVLSLRDLDLSSLGSVAALGATLHGENRPIHILVNNAGVMTPPDRQATEDGFELQFGSNHLGHFALVCHLLPLLRAGRARVTSQISVAANQYAINWDDLNWERSYHGRRAYSQSKIAFGLFGLELDRRSQAADWGITSNISHPGVAPTSLLAARPEMGRTKDTAGVRVIRALSRRGILLGTVETALLPALLAATSPDARGGRLYGPSGIGNLSGAPAEQALYSRLRSADDAKRIWQISEKLTGTSFPQDLSALDPRAGR</sequence>
<dbReference type="PANTHER" id="PTHR24320:SF148">
    <property type="entry name" value="NAD(P)-BINDING ROSSMANN-FOLD SUPERFAMILY PROTEIN"/>
    <property type="match status" value="1"/>
</dbReference>
<dbReference type="Pfam" id="PF00106">
    <property type="entry name" value="adh_short"/>
    <property type="match status" value="1"/>
</dbReference>
<dbReference type="Proteomes" id="UP001589867">
    <property type="component" value="Unassembled WGS sequence"/>
</dbReference>
<dbReference type="Gene3D" id="3.40.50.720">
    <property type="entry name" value="NAD(P)-binding Rossmann-like Domain"/>
    <property type="match status" value="1"/>
</dbReference>
<dbReference type="RefSeq" id="WP_377260998.1">
    <property type="nucleotide sequence ID" value="NZ_JBHLUH010000083.1"/>
</dbReference>
<reference evidence="3 4" key="1">
    <citation type="submission" date="2024-09" db="EMBL/GenBank/DDBJ databases">
        <authorList>
            <person name="Sun Q."/>
            <person name="Mori K."/>
        </authorList>
    </citation>
    <scope>NUCLEOTIDE SEQUENCE [LARGE SCALE GENOMIC DNA]</scope>
    <source>
        <strain evidence="3 4">TBRC 3947</strain>
    </source>
</reference>
<evidence type="ECO:0000313" key="3">
    <source>
        <dbReference type="EMBL" id="MFC0533420.1"/>
    </source>
</evidence>
<comment type="similarity">
    <text evidence="1">Belongs to the short-chain dehydrogenases/reductases (SDR) family.</text>
</comment>
<evidence type="ECO:0000256" key="1">
    <source>
        <dbReference type="ARBA" id="ARBA00006484"/>
    </source>
</evidence>
<dbReference type="InterPro" id="IPR002347">
    <property type="entry name" value="SDR_fam"/>
</dbReference>
<organism evidence="3 4">
    <name type="scientific">Phytohabitans kaempferiae</name>
    <dbReference type="NCBI Taxonomy" id="1620943"/>
    <lineage>
        <taxon>Bacteria</taxon>
        <taxon>Bacillati</taxon>
        <taxon>Actinomycetota</taxon>
        <taxon>Actinomycetes</taxon>
        <taxon>Micromonosporales</taxon>
        <taxon>Micromonosporaceae</taxon>
    </lineage>
</organism>
<dbReference type="EMBL" id="JBHLUH010000083">
    <property type="protein sequence ID" value="MFC0533420.1"/>
    <property type="molecule type" value="Genomic_DNA"/>
</dbReference>
<evidence type="ECO:0000256" key="2">
    <source>
        <dbReference type="ARBA" id="ARBA00023002"/>
    </source>
</evidence>
<dbReference type="SUPFAM" id="SSF51735">
    <property type="entry name" value="NAD(P)-binding Rossmann-fold domains"/>
    <property type="match status" value="1"/>
</dbReference>